<dbReference type="PANTHER" id="PTHR43179:SF12">
    <property type="entry name" value="GALACTOFURANOSYLTRANSFERASE GLFT2"/>
    <property type="match status" value="1"/>
</dbReference>
<evidence type="ECO:0000256" key="2">
    <source>
        <dbReference type="ARBA" id="ARBA00022676"/>
    </source>
</evidence>
<dbReference type="EMBL" id="CP132302">
    <property type="protein sequence ID" value="WLR97749.1"/>
    <property type="molecule type" value="Genomic_DNA"/>
</dbReference>
<evidence type="ECO:0000256" key="3">
    <source>
        <dbReference type="ARBA" id="ARBA00022679"/>
    </source>
</evidence>
<dbReference type="GO" id="GO:0016757">
    <property type="term" value="F:glycosyltransferase activity"/>
    <property type="evidence" value="ECO:0007669"/>
    <property type="project" value="UniProtKB-KW"/>
</dbReference>
<keyword evidence="6" id="KW-1185">Reference proteome</keyword>
<feature type="domain" description="Glycosyltransferase 2-like" evidence="4">
    <location>
        <begin position="14"/>
        <end position="173"/>
    </location>
</feature>
<keyword evidence="3 5" id="KW-0808">Transferase</keyword>
<dbReference type="Pfam" id="PF00535">
    <property type="entry name" value="Glycos_transf_2"/>
    <property type="match status" value="1"/>
</dbReference>
<protein>
    <submittedName>
        <fullName evidence="5">Glycosyltransferase</fullName>
        <ecNumber evidence="5">2.4.-.-</ecNumber>
    </submittedName>
</protein>
<dbReference type="Gene3D" id="3.90.550.10">
    <property type="entry name" value="Spore Coat Polysaccharide Biosynthesis Protein SpsA, Chain A"/>
    <property type="match status" value="1"/>
</dbReference>
<dbReference type="InterPro" id="IPR001173">
    <property type="entry name" value="Glyco_trans_2-like"/>
</dbReference>
<dbReference type="CDD" id="cd00761">
    <property type="entry name" value="Glyco_tranf_GTA_type"/>
    <property type="match status" value="1"/>
</dbReference>
<dbReference type="Proteomes" id="UP001234585">
    <property type="component" value="Chromosome"/>
</dbReference>
<name>A0AA50CNL1_9HYPH</name>
<dbReference type="SUPFAM" id="SSF53448">
    <property type="entry name" value="Nucleotide-diphospho-sugar transferases"/>
    <property type="match status" value="1"/>
</dbReference>
<reference evidence="5 6" key="1">
    <citation type="submission" date="2023-08" db="EMBL/GenBank/DDBJ databases">
        <title>Pathogen: clinical or host-associated sample.</title>
        <authorList>
            <person name="Hergert J."/>
            <person name="Casey R."/>
            <person name="Wagner J."/>
            <person name="Young E.L."/>
            <person name="Oakeson K.F."/>
        </authorList>
    </citation>
    <scope>NUCLEOTIDE SEQUENCE [LARGE SCALE GENOMIC DNA]</scope>
    <source>
        <strain evidence="5 6">1760953</strain>
    </source>
</reference>
<dbReference type="AlphaFoldDB" id="A0AA50CNL1"/>
<gene>
    <name evidence="5" type="ORF">Q9313_01585</name>
</gene>
<dbReference type="InterPro" id="IPR029044">
    <property type="entry name" value="Nucleotide-diphossugar_trans"/>
</dbReference>
<accession>A0AA50CNL1</accession>
<evidence type="ECO:0000313" key="5">
    <source>
        <dbReference type="EMBL" id="WLR97749.1"/>
    </source>
</evidence>
<proteinExistence type="inferred from homology"/>
<organism evidence="5 6">
    <name type="scientific">Shinella sumterensis</name>
    <dbReference type="NCBI Taxonomy" id="1967501"/>
    <lineage>
        <taxon>Bacteria</taxon>
        <taxon>Pseudomonadati</taxon>
        <taxon>Pseudomonadota</taxon>
        <taxon>Alphaproteobacteria</taxon>
        <taxon>Hyphomicrobiales</taxon>
        <taxon>Rhizobiaceae</taxon>
        <taxon>Shinella</taxon>
    </lineage>
</organism>
<evidence type="ECO:0000313" key="6">
    <source>
        <dbReference type="Proteomes" id="UP001234585"/>
    </source>
</evidence>
<comment type="similarity">
    <text evidence="1">Belongs to the glycosyltransferase 2 family.</text>
</comment>
<sequence>MNSTPLDSNVDAVVCIPTFRRPDWLRQTLESVLSQKTDFPFAIVIVDNDAANPAGHAVAKAMLDTTDIPSTLEIEPSQGNCHAINRAFSSALDTYPSARWFLMIDDDEIAEAGWLQHMVETARRTAADIVGGPVTRTFDADVPASIRNHAIFGSIEGATRQVNMIHGSGNCLIARHVFERFGAPFFDLRFNFLGGGDMEFFTRCRLAGYKTWWCAEAIIHETVPSDRSNPKWLMKRSIRIGSINFVIDRLHMGAFAGVKVFAKNLVSLSLGVVRSLGILLRTGEIVPATHPLLMSVGRMAPLLGLTPRPYEAKA</sequence>
<evidence type="ECO:0000259" key="4">
    <source>
        <dbReference type="Pfam" id="PF00535"/>
    </source>
</evidence>
<dbReference type="PANTHER" id="PTHR43179">
    <property type="entry name" value="RHAMNOSYLTRANSFERASE WBBL"/>
    <property type="match status" value="1"/>
</dbReference>
<keyword evidence="2 5" id="KW-0328">Glycosyltransferase</keyword>
<dbReference type="RefSeq" id="WP_306037673.1">
    <property type="nucleotide sequence ID" value="NZ_CP132302.1"/>
</dbReference>
<dbReference type="EC" id="2.4.-.-" evidence="5"/>
<evidence type="ECO:0000256" key="1">
    <source>
        <dbReference type="ARBA" id="ARBA00006739"/>
    </source>
</evidence>